<sequence>MSARGESIPPYGRARSSTVSSIQQHRISPPLPVGATKTLQAWIHPDSSPNVLLNPNVWSGVADGDLIQVSPVSESNKGPDAPNFLFFAKLEDDSRQARLQISIPKSIGETFSINSHNEVKCTKVDKNEYAADSIEISFKDQYLGRSEMWRFLRFLQGQCVHVNQEIAFLGAVTANIQEIYIGGRKVTSAHVTSKTKSIFRSLSAKMTIFIQVCEELWQFASDGERYNEKIVHSFLPALVQRWRTAGTNHTVTLVLISRVFYDESELEYAAGPLRREDSFGHRWYKDFYKVITDLEVVHDWKPTLASLKDSFWAFQRDILLTHHYHRAAQMREQGPTRPETVRLVGKLSYAHDGPVLEALNLALNSLETHYIDRSLSLTGMSNILITPGTGYFQVSKTLLKLTTTRLLDQGFGLDLVSLAKPPLHRTPIFSFQGAPVENNPERRVYGTDGRANDPLWGGNDESVANKTTYWWEPFWVLITFWDRQMDLPFRSDRFVARCKMHEIETLGLLEHGIYAPFAIPWMQTSTDIETPKDGEVANPFEARRAEADQYDNDVFALAKPASLSGPRMMGSFTSSTSSRGSGGASSPRMSFEQDHPISGKRIADMRVSSIHSIEEKPSRETSPARSRPQDIPTPSRPLSIRSKVDEKSLATPSDSILSTSPSQRSIRSTKSISTSSTRSGKEGRSSEHGSSSKFAPTAWLLNAFRSVPNPIAPQATIVSATGISSTPKVSRDQPPNPMPRPSSTRPIPAVSSVSRRARASPDDSSARLPNRLSVLRNSPVGLSASPPREDGSFGSRRSTVTSLGNPTNPRPPVNPCRLGGPIPYTQSSLAKRWQHNLPEPTFTHQIKWKSLVTPCCLPLTVEYLPSQNELDTSYDVASYDFFLDPSETSSFLVRPPAGGMKGDGEESREAWALVILRGMASLRLAQGFQFIVRPSKDAVRETSKELVDRTFTRRPSSYQVLGGFEGEQAPTCKGAADVLVDIHQPVYLSMSNEIHRLAYTGQGIQVKRYFRRSPVSAFEYKCLVWPKLGDGYKVSEIIFPGGGMEDYGWNRNDMLVAGYDRSLSENLKYWRTRFIVLPAYEPQESTAISSANGQSSDKLSPEEIRLLGIDKLAELFGKNRWMNPNDKDKPHFPPRILPTWLGPADCVLDETLVNQLNQLHEAGPLRKKAKSEKMIAESSPASIAKALHEEDPPLIKHNRWNGRSYASSFTGYDLVSWLVREFKDISSREEATTKGKELMELGLFEHVKGLHGFLDGHYFYRLKGEHAVPSTPRARWWDRGRYAPEERPPNNEMGYQRKTKRIILTQQMILDVDQTVRKSDQAETVVMHYDVIHNANNAFHFELQWVGTTARCIDELLRTWQRHIRPYGLKLVEAYVDEISSVSNRNPLQSTFPIRLAVPPPEIPDLQKRLPEGKSAHCYFESAILTNEFGFVLDVEATNRYPSDIDVHYSYRRSSFTYSQYVHKSGAAFVQVLGGTEGFRFLTNRLLARGRKEGVPPTDTMPTAEVLRIALHEFCSNEDKLKTFYSKMTDETLIPSQELPEPPPLSI</sequence>
<evidence type="ECO:0000256" key="2">
    <source>
        <dbReference type="ARBA" id="ARBA00005643"/>
    </source>
</evidence>
<dbReference type="Pfam" id="PF00610">
    <property type="entry name" value="DEP"/>
    <property type="match status" value="1"/>
</dbReference>
<name>A0A164QU30_9AGAM</name>
<dbReference type="Proteomes" id="UP000076722">
    <property type="component" value="Unassembled WGS sequence"/>
</dbReference>
<dbReference type="GO" id="GO:0005096">
    <property type="term" value="F:GTPase activator activity"/>
    <property type="evidence" value="ECO:0007669"/>
    <property type="project" value="InterPro"/>
</dbReference>
<dbReference type="InterPro" id="IPR036388">
    <property type="entry name" value="WH-like_DNA-bd_sf"/>
</dbReference>
<dbReference type="CDD" id="cd04449">
    <property type="entry name" value="DEP_DEPDC5-like"/>
    <property type="match status" value="1"/>
</dbReference>
<feature type="compositionally biased region" description="Polar residues" evidence="5">
    <location>
        <begin position="795"/>
        <end position="807"/>
    </location>
</feature>
<organism evidence="7 8">
    <name type="scientific">Sistotremastrum niveocremeum HHB9708</name>
    <dbReference type="NCBI Taxonomy" id="1314777"/>
    <lineage>
        <taxon>Eukaryota</taxon>
        <taxon>Fungi</taxon>
        <taxon>Dikarya</taxon>
        <taxon>Basidiomycota</taxon>
        <taxon>Agaricomycotina</taxon>
        <taxon>Agaricomycetes</taxon>
        <taxon>Sistotremastrales</taxon>
        <taxon>Sistotremastraceae</taxon>
        <taxon>Sertulicium</taxon>
        <taxon>Sertulicium niveocremeum</taxon>
    </lineage>
</organism>
<dbReference type="InterPro" id="IPR000591">
    <property type="entry name" value="DEP_dom"/>
</dbReference>
<feature type="region of interest" description="Disordered" evidence="5">
    <location>
        <begin position="566"/>
        <end position="692"/>
    </location>
</feature>
<dbReference type="Gene3D" id="1.10.10.10">
    <property type="entry name" value="Winged helix-like DNA-binding domain superfamily/Winged helix DNA-binding domain"/>
    <property type="match status" value="1"/>
</dbReference>
<comment type="similarity">
    <text evidence="2">Belongs to the IML1 family.</text>
</comment>
<evidence type="ECO:0000256" key="1">
    <source>
        <dbReference type="ARBA" id="ARBA00004148"/>
    </source>
</evidence>
<dbReference type="GO" id="GO:0035556">
    <property type="term" value="P:intracellular signal transduction"/>
    <property type="evidence" value="ECO:0007669"/>
    <property type="project" value="InterPro"/>
</dbReference>
<dbReference type="GO" id="GO:1990130">
    <property type="term" value="C:GATOR1 complex"/>
    <property type="evidence" value="ECO:0007669"/>
    <property type="project" value="TreeGrafter"/>
</dbReference>
<feature type="region of interest" description="Disordered" evidence="5">
    <location>
        <begin position="1"/>
        <end position="30"/>
    </location>
</feature>
<comment type="subcellular location">
    <subcellularLocation>
        <location evidence="1">Vacuole membrane</location>
        <topology evidence="1">Peripheral membrane protein</topology>
    </subcellularLocation>
</comment>
<dbReference type="STRING" id="1314777.A0A164QU30"/>
<dbReference type="SUPFAM" id="SSF46785">
    <property type="entry name" value="Winged helix' DNA-binding domain"/>
    <property type="match status" value="1"/>
</dbReference>
<reference evidence="7 8" key="1">
    <citation type="journal article" date="2016" name="Mol. Biol. Evol.">
        <title>Comparative Genomics of Early-Diverging Mushroom-Forming Fungi Provides Insights into the Origins of Lignocellulose Decay Capabilities.</title>
        <authorList>
            <person name="Nagy L.G."/>
            <person name="Riley R."/>
            <person name="Tritt A."/>
            <person name="Adam C."/>
            <person name="Daum C."/>
            <person name="Floudas D."/>
            <person name="Sun H."/>
            <person name="Yadav J.S."/>
            <person name="Pangilinan J."/>
            <person name="Larsson K.H."/>
            <person name="Matsuura K."/>
            <person name="Barry K."/>
            <person name="Labutti K."/>
            <person name="Kuo R."/>
            <person name="Ohm R.A."/>
            <person name="Bhattacharya S.S."/>
            <person name="Shirouzu T."/>
            <person name="Yoshinaga Y."/>
            <person name="Martin F.M."/>
            <person name="Grigoriev I.V."/>
            <person name="Hibbett D.S."/>
        </authorList>
    </citation>
    <scope>NUCLEOTIDE SEQUENCE [LARGE SCALE GENOMIC DNA]</scope>
    <source>
        <strain evidence="7 8">HHB9708</strain>
    </source>
</reference>
<feature type="compositionally biased region" description="Polar residues" evidence="5">
    <location>
        <begin position="15"/>
        <end position="26"/>
    </location>
</feature>
<dbReference type="PROSITE" id="PS50186">
    <property type="entry name" value="DEP"/>
    <property type="match status" value="1"/>
</dbReference>
<dbReference type="InterPro" id="IPR045838">
    <property type="entry name" value="DEPDC5_CTD"/>
</dbReference>
<feature type="compositionally biased region" description="Low complexity" evidence="5">
    <location>
        <begin position="567"/>
        <end position="590"/>
    </location>
</feature>
<feature type="region of interest" description="Disordered" evidence="5">
    <location>
        <begin position="722"/>
        <end position="818"/>
    </location>
</feature>
<gene>
    <name evidence="7" type="ORF">SISNIDRAFT_488825</name>
</gene>
<evidence type="ECO:0000256" key="3">
    <source>
        <dbReference type="ARBA" id="ARBA00018529"/>
    </source>
</evidence>
<evidence type="ECO:0000259" key="6">
    <source>
        <dbReference type="PROSITE" id="PS50186"/>
    </source>
</evidence>
<evidence type="ECO:0000256" key="4">
    <source>
        <dbReference type="ARBA" id="ARBA00021881"/>
    </source>
</evidence>
<feature type="compositionally biased region" description="Polar residues" evidence="5">
    <location>
        <begin position="650"/>
        <end position="661"/>
    </location>
</feature>
<dbReference type="Pfam" id="PF19418">
    <property type="entry name" value="DEPDC5_CTD"/>
    <property type="match status" value="1"/>
</dbReference>
<dbReference type="PANTHER" id="PTHR13179:SF8">
    <property type="entry name" value="GATOR COMPLEX PROTEIN DEPDC5"/>
    <property type="match status" value="1"/>
</dbReference>
<dbReference type="Pfam" id="PF12257">
    <property type="entry name" value="IML1"/>
    <property type="match status" value="1"/>
</dbReference>
<dbReference type="GO" id="GO:0010508">
    <property type="term" value="P:positive regulation of autophagy"/>
    <property type="evidence" value="ECO:0007669"/>
    <property type="project" value="TreeGrafter"/>
</dbReference>
<dbReference type="GO" id="GO:0005774">
    <property type="term" value="C:vacuolar membrane"/>
    <property type="evidence" value="ECO:0007669"/>
    <property type="project" value="UniProtKB-SubCell"/>
</dbReference>
<dbReference type="GO" id="GO:1904262">
    <property type="term" value="P:negative regulation of TORC1 signaling"/>
    <property type="evidence" value="ECO:0007669"/>
    <property type="project" value="TreeGrafter"/>
</dbReference>
<proteinExistence type="inferred from homology"/>
<evidence type="ECO:0000313" key="8">
    <source>
        <dbReference type="Proteomes" id="UP000076722"/>
    </source>
</evidence>
<dbReference type="InterPro" id="IPR048255">
    <property type="entry name" value="IML1_N"/>
</dbReference>
<feature type="compositionally biased region" description="Low complexity" evidence="5">
    <location>
        <begin position="662"/>
        <end position="678"/>
    </location>
</feature>
<dbReference type="PANTHER" id="PTHR13179">
    <property type="entry name" value="DEP DOMAIN CONTAINING PROTEIN 5"/>
    <property type="match status" value="1"/>
</dbReference>
<dbReference type="InterPro" id="IPR036390">
    <property type="entry name" value="WH_DNA-bd_sf"/>
</dbReference>
<dbReference type="OrthoDB" id="39497at2759"/>
<feature type="compositionally biased region" description="Basic and acidic residues" evidence="5">
    <location>
        <begin position="591"/>
        <end position="604"/>
    </location>
</feature>
<dbReference type="EMBL" id="KV419424">
    <property type="protein sequence ID" value="KZS89967.1"/>
    <property type="molecule type" value="Genomic_DNA"/>
</dbReference>
<dbReference type="InterPro" id="IPR027244">
    <property type="entry name" value="IML1"/>
</dbReference>
<evidence type="ECO:0000313" key="7">
    <source>
        <dbReference type="EMBL" id="KZS89967.1"/>
    </source>
</evidence>
<accession>A0A164QU30</accession>
<keyword evidence="8" id="KW-1185">Reference proteome</keyword>
<protein>
    <recommendedName>
        <fullName evidence="3">Vacuolar membrane-associated protein IML1</fullName>
    </recommendedName>
    <alternativeName>
        <fullName evidence="4">Vacuolar membrane-associated protein iml1</fullName>
    </alternativeName>
</protein>
<feature type="domain" description="DEP" evidence="6">
    <location>
        <begin position="1189"/>
        <end position="1264"/>
    </location>
</feature>
<evidence type="ECO:0000256" key="5">
    <source>
        <dbReference type="SAM" id="MobiDB-lite"/>
    </source>
</evidence>
<dbReference type="SMART" id="SM00049">
    <property type="entry name" value="DEP"/>
    <property type="match status" value="1"/>
</dbReference>